<dbReference type="PROSITE" id="PS51257">
    <property type="entry name" value="PROKAR_LIPOPROTEIN"/>
    <property type="match status" value="1"/>
</dbReference>
<keyword evidence="1" id="KW-0732">Signal</keyword>
<dbReference type="RefSeq" id="WP_064302129.1">
    <property type="nucleotide sequence ID" value="NZ_LUCV01000010.1"/>
</dbReference>
<gene>
    <name evidence="2" type="ORF">AYO28_12580</name>
</gene>
<dbReference type="Proteomes" id="UP000077752">
    <property type="component" value="Unassembled WGS sequence"/>
</dbReference>
<comment type="caution">
    <text evidence="2">The sequence shown here is derived from an EMBL/GenBank/DDBJ whole genome shotgun (WGS) entry which is preliminary data.</text>
</comment>
<name>A0A177SRJ2_PSEPU</name>
<dbReference type="EMBL" id="LUCV01000010">
    <property type="protein sequence ID" value="OAI93573.1"/>
    <property type="molecule type" value="Genomic_DNA"/>
</dbReference>
<sequence>MRQPAMLLAFSTLGACATPLPPVDQNQAWVDFYTITPGKLVMAERLDGKRLTDGRFFQVTPGKHELVVRFDYEIYAGGFNIDPTERTCYLTVEYDGFQAGQRYRLEARAVAMQPNARLYNAERQVLAEERMINCVP</sequence>
<evidence type="ECO:0000313" key="2">
    <source>
        <dbReference type="EMBL" id="OAI93573.1"/>
    </source>
</evidence>
<feature type="signal peptide" evidence="1">
    <location>
        <begin position="1"/>
        <end position="17"/>
    </location>
</feature>
<feature type="chain" id="PRO_5008073858" description="Lipoprotein" evidence="1">
    <location>
        <begin position="18"/>
        <end position="136"/>
    </location>
</feature>
<reference evidence="2 3" key="1">
    <citation type="submission" date="2016-03" db="EMBL/GenBank/DDBJ databases">
        <title>Draft Genome Assembly of Pseudomonas putida strain CBF10-2.</title>
        <authorList>
            <person name="Iyer R.S."/>
            <person name="Damania A."/>
        </authorList>
    </citation>
    <scope>NUCLEOTIDE SEQUENCE [LARGE SCALE GENOMIC DNA]</scope>
    <source>
        <strain evidence="2 3">CBF10-2</strain>
    </source>
</reference>
<evidence type="ECO:0008006" key="4">
    <source>
        <dbReference type="Google" id="ProtNLM"/>
    </source>
</evidence>
<accession>A0A177SRJ2</accession>
<protein>
    <recommendedName>
        <fullName evidence="4">Lipoprotein</fullName>
    </recommendedName>
</protein>
<organism evidence="2 3">
    <name type="scientific">Pseudomonas putida</name>
    <name type="common">Arthrobacter siderocapsulatus</name>
    <dbReference type="NCBI Taxonomy" id="303"/>
    <lineage>
        <taxon>Bacteria</taxon>
        <taxon>Pseudomonadati</taxon>
        <taxon>Pseudomonadota</taxon>
        <taxon>Gammaproteobacteria</taxon>
        <taxon>Pseudomonadales</taxon>
        <taxon>Pseudomonadaceae</taxon>
        <taxon>Pseudomonas</taxon>
    </lineage>
</organism>
<evidence type="ECO:0000256" key="1">
    <source>
        <dbReference type="SAM" id="SignalP"/>
    </source>
</evidence>
<evidence type="ECO:0000313" key="3">
    <source>
        <dbReference type="Proteomes" id="UP000077752"/>
    </source>
</evidence>
<proteinExistence type="predicted"/>
<dbReference type="AlphaFoldDB" id="A0A177SRJ2"/>